<dbReference type="SMART" id="SM00271">
    <property type="entry name" value="DnaJ"/>
    <property type="match status" value="1"/>
</dbReference>
<evidence type="ECO:0000256" key="1">
    <source>
        <dbReference type="SAM" id="MobiDB-lite"/>
    </source>
</evidence>
<dbReference type="PROSITE" id="PS50076">
    <property type="entry name" value="DNAJ_2"/>
    <property type="match status" value="1"/>
</dbReference>
<dbReference type="Proteomes" id="UP001190700">
    <property type="component" value="Unassembled WGS sequence"/>
</dbReference>
<organism evidence="3 4">
    <name type="scientific">Cymbomonas tetramitiformis</name>
    <dbReference type="NCBI Taxonomy" id="36881"/>
    <lineage>
        <taxon>Eukaryota</taxon>
        <taxon>Viridiplantae</taxon>
        <taxon>Chlorophyta</taxon>
        <taxon>Pyramimonadophyceae</taxon>
        <taxon>Pyramimonadales</taxon>
        <taxon>Pyramimonadaceae</taxon>
        <taxon>Cymbomonas</taxon>
    </lineage>
</organism>
<dbReference type="PANTHER" id="PTHR44144:SF1">
    <property type="entry name" value="DNAJ HOMOLOG SUBFAMILY C MEMBER 9"/>
    <property type="match status" value="1"/>
</dbReference>
<dbReference type="PANTHER" id="PTHR44144">
    <property type="entry name" value="DNAJ HOMOLOG SUBFAMILY C MEMBER 9"/>
    <property type="match status" value="1"/>
</dbReference>
<dbReference type="InterPro" id="IPR052594">
    <property type="entry name" value="J_domain-containing_protein"/>
</dbReference>
<keyword evidence="4" id="KW-1185">Reference proteome</keyword>
<evidence type="ECO:0000259" key="2">
    <source>
        <dbReference type="PROSITE" id="PS50076"/>
    </source>
</evidence>
<dbReference type="InterPro" id="IPR056453">
    <property type="entry name" value="HTH_DNAJC9"/>
</dbReference>
<dbReference type="AlphaFoldDB" id="A0AAE0KQ94"/>
<sequence length="302" mass="34687">MGKTRKGSDERKPKRSKTALYELLKVKSDATAAEIRRAYFKLALATHPDKCIDNPKAAENFQALQQAYGILKDPQKRSRYDTTGCIDDESPSFWSAYEYYRGKKISERDIDEFEKGYKNSQCEEEDLKEYFLANKGVVSRILEYIPCSNDEDIPRFMEFFSSKICEEDLRPYAKAFNHSKKSVLNTEELDAEGEDLMSEDDEDDEQEESEEEEEEEEDSDMDDEEGEEDEEVDENSRINLVADAEEQEEDAVTASDAPPSLLDMIAKRQAKRAEGFAAFEAKWAAREAQESTASKRKRKKVS</sequence>
<feature type="region of interest" description="Disordered" evidence="1">
    <location>
        <begin position="191"/>
        <end position="258"/>
    </location>
</feature>
<dbReference type="Gene3D" id="1.10.287.110">
    <property type="entry name" value="DnaJ domain"/>
    <property type="match status" value="1"/>
</dbReference>
<feature type="domain" description="J" evidence="2">
    <location>
        <begin position="19"/>
        <end position="84"/>
    </location>
</feature>
<dbReference type="PRINTS" id="PR00625">
    <property type="entry name" value="JDOMAIN"/>
</dbReference>
<dbReference type="SUPFAM" id="SSF46565">
    <property type="entry name" value="Chaperone J-domain"/>
    <property type="match status" value="1"/>
</dbReference>
<proteinExistence type="predicted"/>
<evidence type="ECO:0000313" key="4">
    <source>
        <dbReference type="Proteomes" id="UP001190700"/>
    </source>
</evidence>
<dbReference type="Pfam" id="PF23302">
    <property type="entry name" value="HTH_DNAJC9"/>
    <property type="match status" value="1"/>
</dbReference>
<protein>
    <recommendedName>
        <fullName evidence="2">J domain-containing protein</fullName>
    </recommendedName>
</protein>
<dbReference type="InterPro" id="IPR036869">
    <property type="entry name" value="J_dom_sf"/>
</dbReference>
<accession>A0AAE0KQ94</accession>
<dbReference type="GO" id="GO:0005737">
    <property type="term" value="C:cytoplasm"/>
    <property type="evidence" value="ECO:0007669"/>
    <property type="project" value="TreeGrafter"/>
</dbReference>
<reference evidence="3 4" key="1">
    <citation type="journal article" date="2015" name="Genome Biol. Evol.">
        <title>Comparative Genomics of a Bacterivorous Green Alga Reveals Evolutionary Causalities and Consequences of Phago-Mixotrophic Mode of Nutrition.</title>
        <authorList>
            <person name="Burns J.A."/>
            <person name="Paasch A."/>
            <person name="Narechania A."/>
            <person name="Kim E."/>
        </authorList>
    </citation>
    <scope>NUCLEOTIDE SEQUENCE [LARGE SCALE GENOMIC DNA]</scope>
    <source>
        <strain evidence="3 4">PLY_AMNH</strain>
    </source>
</reference>
<dbReference type="InterPro" id="IPR001623">
    <property type="entry name" value="DnaJ_domain"/>
</dbReference>
<dbReference type="GO" id="GO:0031072">
    <property type="term" value="F:heat shock protein binding"/>
    <property type="evidence" value="ECO:0007669"/>
    <property type="project" value="TreeGrafter"/>
</dbReference>
<gene>
    <name evidence="3" type="ORF">CYMTET_34363</name>
</gene>
<feature type="compositionally biased region" description="Acidic residues" evidence="1">
    <location>
        <begin position="191"/>
        <end position="233"/>
    </location>
</feature>
<dbReference type="GO" id="GO:0005634">
    <property type="term" value="C:nucleus"/>
    <property type="evidence" value="ECO:0007669"/>
    <property type="project" value="TreeGrafter"/>
</dbReference>
<name>A0AAE0KQ94_9CHLO</name>
<evidence type="ECO:0000313" key="3">
    <source>
        <dbReference type="EMBL" id="KAK3256505.1"/>
    </source>
</evidence>
<comment type="caution">
    <text evidence="3">The sequence shown here is derived from an EMBL/GenBank/DDBJ whole genome shotgun (WGS) entry which is preliminary data.</text>
</comment>
<dbReference type="CDD" id="cd06257">
    <property type="entry name" value="DnaJ"/>
    <property type="match status" value="1"/>
</dbReference>
<dbReference type="EMBL" id="LGRX02021596">
    <property type="protein sequence ID" value="KAK3256505.1"/>
    <property type="molecule type" value="Genomic_DNA"/>
</dbReference>
<dbReference type="Pfam" id="PF00226">
    <property type="entry name" value="DnaJ"/>
    <property type="match status" value="1"/>
</dbReference>